<dbReference type="SUPFAM" id="SSF51735">
    <property type="entry name" value="NAD(P)-binding Rossmann-fold domains"/>
    <property type="match status" value="1"/>
</dbReference>
<comment type="caution">
    <text evidence="3">The sequence shown here is derived from an EMBL/GenBank/DDBJ whole genome shotgun (WGS) entry which is preliminary data.</text>
</comment>
<dbReference type="GO" id="GO:0000166">
    <property type="term" value="F:nucleotide binding"/>
    <property type="evidence" value="ECO:0007669"/>
    <property type="project" value="InterPro"/>
</dbReference>
<dbReference type="Pfam" id="PF22725">
    <property type="entry name" value="GFO_IDH_MocA_C3"/>
    <property type="match status" value="1"/>
</dbReference>
<dbReference type="InterPro" id="IPR055170">
    <property type="entry name" value="GFO_IDH_MocA-like_dom"/>
</dbReference>
<evidence type="ECO:0000313" key="3">
    <source>
        <dbReference type="EMBL" id="OGD99640.1"/>
    </source>
</evidence>
<dbReference type="EMBL" id="MFBT01000012">
    <property type="protein sequence ID" value="OGD99640.1"/>
    <property type="molecule type" value="Genomic_DNA"/>
</dbReference>
<name>A0A1F5H687_9BACT</name>
<dbReference type="SUPFAM" id="SSF55347">
    <property type="entry name" value="Glyceraldehyde-3-phosphate dehydrogenase-like, C-terminal domain"/>
    <property type="match status" value="1"/>
</dbReference>
<dbReference type="Proteomes" id="UP000177039">
    <property type="component" value="Unassembled WGS sequence"/>
</dbReference>
<dbReference type="Gene3D" id="3.40.50.720">
    <property type="entry name" value="NAD(P)-binding Rossmann-like Domain"/>
    <property type="match status" value="1"/>
</dbReference>
<protein>
    <recommendedName>
        <fullName evidence="5">Oxidoreductase</fullName>
    </recommendedName>
</protein>
<feature type="domain" description="Gfo/Idh/MocA-like oxidoreductase N-terminal" evidence="1">
    <location>
        <begin position="6"/>
        <end position="125"/>
    </location>
</feature>
<dbReference type="InterPro" id="IPR000683">
    <property type="entry name" value="Gfo/Idh/MocA-like_OxRdtase_N"/>
</dbReference>
<dbReference type="InterPro" id="IPR036291">
    <property type="entry name" value="NAD(P)-bd_dom_sf"/>
</dbReference>
<evidence type="ECO:0008006" key="5">
    <source>
        <dbReference type="Google" id="ProtNLM"/>
    </source>
</evidence>
<dbReference type="InterPro" id="IPR051450">
    <property type="entry name" value="Gfo/Idh/MocA_Oxidoreductases"/>
</dbReference>
<feature type="domain" description="GFO/IDH/MocA-like oxidoreductase" evidence="2">
    <location>
        <begin position="135"/>
        <end position="242"/>
    </location>
</feature>
<evidence type="ECO:0000259" key="1">
    <source>
        <dbReference type="Pfam" id="PF01408"/>
    </source>
</evidence>
<proteinExistence type="predicted"/>
<reference evidence="3 4" key="1">
    <citation type="journal article" date="2016" name="Nat. Commun.">
        <title>Thousands of microbial genomes shed light on interconnected biogeochemical processes in an aquifer system.</title>
        <authorList>
            <person name="Anantharaman K."/>
            <person name="Brown C.T."/>
            <person name="Hug L.A."/>
            <person name="Sharon I."/>
            <person name="Castelle C.J."/>
            <person name="Probst A.J."/>
            <person name="Thomas B.C."/>
            <person name="Singh A."/>
            <person name="Wilkins M.J."/>
            <person name="Karaoz U."/>
            <person name="Brodie E.L."/>
            <person name="Williams K.H."/>
            <person name="Hubbard S.S."/>
            <person name="Banfield J.F."/>
        </authorList>
    </citation>
    <scope>NUCLEOTIDE SEQUENCE [LARGE SCALE GENOMIC DNA]</scope>
</reference>
<dbReference type="Pfam" id="PF01408">
    <property type="entry name" value="GFO_IDH_MocA"/>
    <property type="match status" value="1"/>
</dbReference>
<evidence type="ECO:0000313" key="4">
    <source>
        <dbReference type="Proteomes" id="UP000177039"/>
    </source>
</evidence>
<dbReference type="AlphaFoldDB" id="A0A1F5H687"/>
<dbReference type="PANTHER" id="PTHR43377:SF6">
    <property type="entry name" value="GFO_IDH_MOCA-LIKE OXIDOREDUCTASE N-TERMINAL DOMAIN-CONTAINING PROTEIN"/>
    <property type="match status" value="1"/>
</dbReference>
<organism evidence="3 4">
    <name type="scientific">Candidatus Curtissbacteria bacterium RIFCSPLOWO2_01_FULL_42_50</name>
    <dbReference type="NCBI Taxonomy" id="1797730"/>
    <lineage>
        <taxon>Bacteria</taxon>
        <taxon>Candidatus Curtissiibacteriota</taxon>
    </lineage>
</organism>
<accession>A0A1F5H687</accession>
<sequence length="342" mass="38314">MKKSPVKIAVIGYGYWGPNVLRAFNETGQAEVVMCCDLKENKLQIVNQRYPSIKTTTDVNNLITNVNVDAVIIATPLSSHFALTAKVLNSKKHVWVEKPMTENSQQAKQLIKLAAQNKKIIFVDHIFLYTRAVSYLKQFIRDGNLGKAYYFDSIRINLGIFQPDSNVIWDLATHDIYIMCYLLGGIPKTVSAYASSHIKAGLEDMAYLNFTFDKGISAHIAVSWLSPVKIRRTLIAGSKKMITYDDLETSEKIKIYDYGVSIKKSYRPESSTTGHQYRTGDIHSPALESREALQIAAGHFIDCINYGKQPLTDGKEGHKVVKILEAASLSLKHGGRIEKILK</sequence>
<gene>
    <name evidence="3" type="ORF">A3B54_03050</name>
</gene>
<dbReference type="Gene3D" id="3.30.360.10">
    <property type="entry name" value="Dihydrodipicolinate Reductase, domain 2"/>
    <property type="match status" value="1"/>
</dbReference>
<dbReference type="PANTHER" id="PTHR43377">
    <property type="entry name" value="BILIVERDIN REDUCTASE A"/>
    <property type="match status" value="1"/>
</dbReference>
<evidence type="ECO:0000259" key="2">
    <source>
        <dbReference type="Pfam" id="PF22725"/>
    </source>
</evidence>